<evidence type="ECO:0000313" key="2">
    <source>
        <dbReference type="Proteomes" id="UP001244443"/>
    </source>
</evidence>
<dbReference type="EMBL" id="CP129970">
    <property type="protein sequence ID" value="WKK87099.2"/>
    <property type="molecule type" value="Genomic_DNA"/>
</dbReference>
<reference evidence="1" key="1">
    <citation type="submission" date="2023-08" db="EMBL/GenBank/DDBJ databases">
        <title>Comparative genomics and taxonomic characterization of three novel marine species of genus Marivirga.</title>
        <authorList>
            <person name="Muhammad N."/>
            <person name="Kim S.-G."/>
        </authorList>
    </citation>
    <scope>NUCLEOTIDE SEQUENCE [LARGE SCALE GENOMIC DNA]</scope>
    <source>
        <strain evidence="1">ABR2-2</strain>
    </source>
</reference>
<protein>
    <submittedName>
        <fullName evidence="1">Uncharacterized protein</fullName>
    </submittedName>
</protein>
<dbReference type="SUPFAM" id="SSF141072">
    <property type="entry name" value="CalX-like"/>
    <property type="match status" value="1"/>
</dbReference>
<dbReference type="AlphaFoldDB" id="A0AA49GH76"/>
<dbReference type="InterPro" id="IPR038081">
    <property type="entry name" value="CalX-like_sf"/>
</dbReference>
<dbReference type="Gene3D" id="2.60.40.2030">
    <property type="match status" value="1"/>
</dbReference>
<organism evidence="1 2">
    <name type="scientific">Marivirga arenosa</name>
    <dbReference type="NCBI Taxonomy" id="3059076"/>
    <lineage>
        <taxon>Bacteria</taxon>
        <taxon>Pseudomonadati</taxon>
        <taxon>Bacteroidota</taxon>
        <taxon>Cytophagia</taxon>
        <taxon>Cytophagales</taxon>
        <taxon>Marivirgaceae</taxon>
        <taxon>Marivirga</taxon>
    </lineage>
</organism>
<sequence>MKKFNYIFGIIFLGAFLFSSCEEAELYPKFGEEDGQSSVSFVNASSNVNESRTISYADGTSVSGGANTEIQLIRRSSDISSELSVAVSFTATYVSDNDFVTAGEDASDAFKIVDDLSSIVFNANEATAAFTITTVDDVLPAGDVQIVFEITSVSDNKYQIGEQSGNSRSTTVLTLIDDDCPIDVPGTWEGVYEVREFPAAPGSFNEGFTVGAAAGLTVLVELDESDPLGASVILKPTESNSLLVDEMPMTFEVCPQTVLIGPDAYTLAFNQNGAPASIGRTDEPATYGNGTFNPDGSTFTIVVSYGNTASGLVFDEFLLTLDRVEE</sequence>
<keyword evidence="2" id="KW-1185">Reference proteome</keyword>
<dbReference type="PROSITE" id="PS51257">
    <property type="entry name" value="PROKAR_LIPOPROTEIN"/>
    <property type="match status" value="1"/>
</dbReference>
<name>A0AA49GH76_9BACT</name>
<accession>A0AA49GH76</accession>
<dbReference type="RefSeq" id="WP_308357652.1">
    <property type="nucleotide sequence ID" value="NZ_CP129970.2"/>
</dbReference>
<evidence type="ECO:0000313" key="1">
    <source>
        <dbReference type="EMBL" id="WKK87099.2"/>
    </source>
</evidence>
<gene>
    <name evidence="1" type="ORF">QYS48_09950</name>
</gene>
<proteinExistence type="predicted"/>
<dbReference type="Proteomes" id="UP001244443">
    <property type="component" value="Chromosome"/>
</dbReference>